<accession>A0A6J7D1N4</accession>
<feature type="region of interest" description="Disordered" evidence="1">
    <location>
        <begin position="40"/>
        <end position="134"/>
    </location>
</feature>
<dbReference type="AlphaFoldDB" id="A0A6J7D1N4"/>
<dbReference type="Pfam" id="PF07498">
    <property type="entry name" value="Rho_N"/>
    <property type="match status" value="1"/>
</dbReference>
<dbReference type="GO" id="GO:0006353">
    <property type="term" value="P:DNA-templated transcription termination"/>
    <property type="evidence" value="ECO:0007669"/>
    <property type="project" value="InterPro"/>
</dbReference>
<dbReference type="GO" id="GO:0003723">
    <property type="term" value="F:RNA binding"/>
    <property type="evidence" value="ECO:0007669"/>
    <property type="project" value="InterPro"/>
</dbReference>
<evidence type="ECO:0000259" key="2">
    <source>
        <dbReference type="PROSITE" id="PS51856"/>
    </source>
</evidence>
<dbReference type="Gene3D" id="3.40.50.300">
    <property type="entry name" value="P-loop containing nucleotide triphosphate hydrolases"/>
    <property type="match status" value="1"/>
</dbReference>
<dbReference type="InterPro" id="IPR004665">
    <property type="entry name" value="Term_rho"/>
</dbReference>
<dbReference type="SMART" id="SM00959">
    <property type="entry name" value="Rho_N"/>
    <property type="match status" value="1"/>
</dbReference>
<dbReference type="EMBL" id="CAFBLU010000003">
    <property type="protein sequence ID" value="CAB4862978.1"/>
    <property type="molecule type" value="Genomic_DNA"/>
</dbReference>
<dbReference type="PANTHER" id="PTHR46425">
    <property type="entry name" value="TRANSCRIPTION TERMINATION FACTOR RHO"/>
    <property type="match status" value="1"/>
</dbReference>
<dbReference type="InterPro" id="IPR003593">
    <property type="entry name" value="AAA+_ATPase"/>
</dbReference>
<evidence type="ECO:0000313" key="3">
    <source>
        <dbReference type="EMBL" id="CAB4862978.1"/>
    </source>
</evidence>
<dbReference type="InterPro" id="IPR027417">
    <property type="entry name" value="P-loop_NTPase"/>
</dbReference>
<dbReference type="PANTHER" id="PTHR46425:SF1">
    <property type="entry name" value="TRANSCRIPTION TERMINATION FACTOR RHO"/>
    <property type="match status" value="1"/>
</dbReference>
<sequence>MSVLSREALEASPLADLHQIAAGFGIDGYRRLRKADLIDRMIESQGGDPSEGKSAETESTSPPRERRPRSREQREPRESRESREPRDRSDSSRDRSESRRRDDRGPKQTEPSEPVEGTLSVHGSGSGFLKPKGGGAEVYVSAAQIRRLELSDGDTIGGPVRAPRRSERHPSLVRIETINGASADDVAPVAPTRSAKPAPISLPTEHIALGGDATLAEIDKVAPIGKGSRVVFHGGPHSGKSTALRALAATLRASDGVEVFTVLSGVRQEEEGEWAPVEPLAVETLDSSPDSRARAVERALDKAKRSTSRGGAAVVLVDSVDDLPGAAVRKALASAGMKPKGGSLTVVVVASSPIGGETTVVAFDQAKAAAAKFPSVDINRSSTIRPDLLLDGRGLKGYQKAHADALKKR</sequence>
<dbReference type="PROSITE" id="PS51856">
    <property type="entry name" value="RHO_RNA_BD"/>
    <property type="match status" value="1"/>
</dbReference>
<feature type="domain" description="Rho RNA-BD" evidence="2">
    <location>
        <begin position="112"/>
        <end position="182"/>
    </location>
</feature>
<organism evidence="3">
    <name type="scientific">freshwater metagenome</name>
    <dbReference type="NCBI Taxonomy" id="449393"/>
    <lineage>
        <taxon>unclassified sequences</taxon>
        <taxon>metagenomes</taxon>
        <taxon>ecological metagenomes</taxon>
    </lineage>
</organism>
<dbReference type="InterPro" id="IPR012340">
    <property type="entry name" value="NA-bd_OB-fold"/>
</dbReference>
<protein>
    <submittedName>
        <fullName evidence="3">Unannotated protein</fullName>
    </submittedName>
</protein>
<dbReference type="InterPro" id="IPR011112">
    <property type="entry name" value="Rho-like_N"/>
</dbReference>
<reference evidence="3" key="1">
    <citation type="submission" date="2020-05" db="EMBL/GenBank/DDBJ databases">
        <authorList>
            <person name="Chiriac C."/>
            <person name="Salcher M."/>
            <person name="Ghai R."/>
            <person name="Kavagutti S V."/>
        </authorList>
    </citation>
    <scope>NUCLEOTIDE SEQUENCE</scope>
</reference>
<feature type="compositionally biased region" description="Basic and acidic residues" evidence="1">
    <location>
        <begin position="70"/>
        <end position="107"/>
    </location>
</feature>
<gene>
    <name evidence="3" type="ORF">UFOPK3444_00283</name>
</gene>
<dbReference type="SUPFAM" id="SSF50249">
    <property type="entry name" value="Nucleic acid-binding proteins"/>
    <property type="match status" value="1"/>
</dbReference>
<dbReference type="Gene3D" id="2.40.50.140">
    <property type="entry name" value="Nucleic acid-binding proteins"/>
    <property type="match status" value="1"/>
</dbReference>
<dbReference type="GO" id="GO:0005524">
    <property type="term" value="F:ATP binding"/>
    <property type="evidence" value="ECO:0007669"/>
    <property type="project" value="InterPro"/>
</dbReference>
<dbReference type="InterPro" id="IPR011113">
    <property type="entry name" value="Rho_RNA-bd"/>
</dbReference>
<dbReference type="Pfam" id="PF07497">
    <property type="entry name" value="Rho_RNA_bind"/>
    <property type="match status" value="1"/>
</dbReference>
<evidence type="ECO:0000256" key="1">
    <source>
        <dbReference type="SAM" id="MobiDB-lite"/>
    </source>
</evidence>
<dbReference type="SUPFAM" id="SSF52540">
    <property type="entry name" value="P-loop containing nucleoside triphosphate hydrolases"/>
    <property type="match status" value="1"/>
</dbReference>
<dbReference type="SMART" id="SM00382">
    <property type="entry name" value="AAA"/>
    <property type="match status" value="1"/>
</dbReference>
<name>A0A6J7D1N4_9ZZZZ</name>
<dbReference type="GO" id="GO:0008186">
    <property type="term" value="F:ATP-dependent activity, acting on RNA"/>
    <property type="evidence" value="ECO:0007669"/>
    <property type="project" value="InterPro"/>
</dbReference>
<proteinExistence type="predicted"/>